<protein>
    <recommendedName>
        <fullName evidence="1">STAS domain-containing protein</fullName>
    </recommendedName>
</protein>
<evidence type="ECO:0000313" key="2">
    <source>
        <dbReference type="EMBL" id="KDN21815.1"/>
    </source>
</evidence>
<dbReference type="EMBL" id="JMQI01000026">
    <property type="protein sequence ID" value="KDN21815.1"/>
    <property type="molecule type" value="Genomic_DNA"/>
</dbReference>
<organism evidence="2 3">
    <name type="scientific">Amycolatopsis rifamycinica</name>
    <dbReference type="NCBI Taxonomy" id="287986"/>
    <lineage>
        <taxon>Bacteria</taxon>
        <taxon>Bacillati</taxon>
        <taxon>Actinomycetota</taxon>
        <taxon>Actinomycetes</taxon>
        <taxon>Pseudonocardiales</taxon>
        <taxon>Pseudonocardiaceae</taxon>
        <taxon>Amycolatopsis</taxon>
    </lineage>
</organism>
<dbReference type="Proteomes" id="UP000027345">
    <property type="component" value="Unassembled WGS sequence"/>
</dbReference>
<name>A0A066U3Z9_9PSEU</name>
<dbReference type="InterPro" id="IPR025847">
    <property type="entry name" value="MEDS_domain"/>
</dbReference>
<dbReference type="AlphaFoldDB" id="A0A066U3Z9"/>
<dbReference type="InterPro" id="IPR002645">
    <property type="entry name" value="STAS_dom"/>
</dbReference>
<dbReference type="RefSeq" id="WP_051735949.1">
    <property type="nucleotide sequence ID" value="NZ_JMQI01000026.1"/>
</dbReference>
<sequence length="281" mass="30184">MQTPTKRTGTPSPAARHHVCWGYRRPAEFVAEAREFLAEGLAVGERVLYVAPGDQSFLEAQLRTDGRFDEGLRRGAVQVASVDATYTTGTVVDPAGQVELYATATAEALAAGFSGFRVAADATSLVRTPAQLDAFARYEHLVDRFMATQPMSAMCGYDLAELGGDAVAQLACMHPRAHEVATPFHLHGHTRDGSAAALEGELDMEARQLWPLALERADLRPTAGATVIDAAGLGFIDHRSLSALADYAGRRGTEVVLKTRLSTPARLVELLDLTGVRVERV</sequence>
<dbReference type="eggNOG" id="COG1366">
    <property type="taxonomic scope" value="Bacteria"/>
</dbReference>
<accession>A0A066U3Z9</accession>
<dbReference type="STRING" id="287986.DV20_12860"/>
<dbReference type="Pfam" id="PF14417">
    <property type="entry name" value="MEDS"/>
    <property type="match status" value="1"/>
</dbReference>
<feature type="domain" description="STAS" evidence="1">
    <location>
        <begin position="198"/>
        <end position="281"/>
    </location>
</feature>
<gene>
    <name evidence="2" type="ORF">DV20_12860</name>
</gene>
<reference evidence="2 3" key="1">
    <citation type="submission" date="2014-05" db="EMBL/GenBank/DDBJ databases">
        <title>Draft genome sequence of Amycolatopsis rifamycinica DSM 46095.</title>
        <authorList>
            <person name="Lal R."/>
            <person name="Saxena A."/>
            <person name="Kumari R."/>
            <person name="Mukherjee U."/>
            <person name="Singh P."/>
            <person name="Sangwan N."/>
            <person name="Mahato N.K."/>
        </authorList>
    </citation>
    <scope>NUCLEOTIDE SEQUENCE [LARGE SCALE GENOMIC DNA]</scope>
    <source>
        <strain evidence="2 3">DSM 46095</strain>
    </source>
</reference>
<evidence type="ECO:0000259" key="1">
    <source>
        <dbReference type="PROSITE" id="PS50801"/>
    </source>
</evidence>
<comment type="caution">
    <text evidence="2">The sequence shown here is derived from an EMBL/GenBank/DDBJ whole genome shotgun (WGS) entry which is preliminary data.</text>
</comment>
<dbReference type="PROSITE" id="PS50801">
    <property type="entry name" value="STAS"/>
    <property type="match status" value="1"/>
</dbReference>
<proteinExistence type="predicted"/>
<keyword evidence="3" id="KW-1185">Reference proteome</keyword>
<evidence type="ECO:0000313" key="3">
    <source>
        <dbReference type="Proteomes" id="UP000027345"/>
    </source>
</evidence>